<evidence type="ECO:0000313" key="19">
    <source>
        <dbReference type="Ensembl" id="ENSAPLP00020010208.1"/>
    </source>
</evidence>
<feature type="domain" description="C2H2-type" evidence="18">
    <location>
        <begin position="323"/>
        <end position="351"/>
    </location>
</feature>
<feature type="compositionally biased region" description="Basic residues" evidence="17">
    <location>
        <begin position="178"/>
        <end position="189"/>
    </location>
</feature>
<dbReference type="GO" id="GO:0003677">
    <property type="term" value="F:DNA binding"/>
    <property type="evidence" value="ECO:0007669"/>
    <property type="project" value="UniProtKB-KW"/>
</dbReference>
<reference evidence="19" key="1">
    <citation type="submission" date="2019-08" db="EMBL/GenBank/DDBJ databases">
        <title>Three high-quality genomes provides insights into domestication of ducks.</title>
        <authorList>
            <person name="Hou Z.C."/>
            <person name="Zhu F."/>
            <person name="Yin Z.T."/>
            <person name="Zhang F."/>
        </authorList>
    </citation>
    <scope>NUCLEOTIDE SEQUENCE [LARGE SCALE GENOMIC DNA]</scope>
</reference>
<keyword evidence="9" id="KW-0995">Kinetochore</keyword>
<dbReference type="InterPro" id="IPR050888">
    <property type="entry name" value="ZnF_C2H2-type_TF"/>
</dbReference>
<feature type="domain" description="C2H2-type" evidence="18">
    <location>
        <begin position="234"/>
        <end position="264"/>
    </location>
</feature>
<keyword evidence="8" id="KW-0862">Zinc</keyword>
<evidence type="ECO:0000259" key="18">
    <source>
        <dbReference type="PROSITE" id="PS50157"/>
    </source>
</evidence>
<evidence type="ECO:0000256" key="15">
    <source>
        <dbReference type="ARBA" id="ARBA00067232"/>
    </source>
</evidence>
<evidence type="ECO:0000256" key="13">
    <source>
        <dbReference type="ARBA" id="ARBA00023242"/>
    </source>
</evidence>
<dbReference type="FunFam" id="3.30.160.60:FF:000219">
    <property type="entry name" value="Zinc finger protein 276"/>
    <property type="match status" value="1"/>
</dbReference>
<evidence type="ECO:0000256" key="11">
    <source>
        <dbReference type="ARBA" id="ARBA00023125"/>
    </source>
</evidence>
<evidence type="ECO:0000256" key="1">
    <source>
        <dbReference type="ARBA" id="ARBA00003767"/>
    </source>
</evidence>
<comment type="function">
    <text evidence="1">May be involved in transcriptional regulation.</text>
</comment>
<feature type="compositionally biased region" description="Polar residues" evidence="17">
    <location>
        <begin position="366"/>
        <end position="375"/>
    </location>
</feature>
<evidence type="ECO:0000256" key="8">
    <source>
        <dbReference type="ARBA" id="ARBA00022833"/>
    </source>
</evidence>
<keyword evidence="6" id="KW-0677">Repeat</keyword>
<evidence type="ECO:0000256" key="5">
    <source>
        <dbReference type="ARBA" id="ARBA00022723"/>
    </source>
</evidence>
<dbReference type="Proteomes" id="UP000694400">
    <property type="component" value="Chromosome 13"/>
</dbReference>
<feature type="region of interest" description="Disordered" evidence="17">
    <location>
        <begin position="366"/>
        <end position="388"/>
    </location>
</feature>
<evidence type="ECO:0000256" key="6">
    <source>
        <dbReference type="ARBA" id="ARBA00022737"/>
    </source>
</evidence>
<proteinExistence type="predicted"/>
<evidence type="ECO:0000256" key="7">
    <source>
        <dbReference type="ARBA" id="ARBA00022771"/>
    </source>
</evidence>
<dbReference type="Pfam" id="PF00096">
    <property type="entry name" value="zf-C2H2"/>
    <property type="match status" value="3"/>
</dbReference>
<keyword evidence="14" id="KW-0137">Centromere</keyword>
<keyword evidence="10" id="KW-0805">Transcription regulation</keyword>
<evidence type="ECO:0000256" key="12">
    <source>
        <dbReference type="ARBA" id="ARBA00023163"/>
    </source>
</evidence>
<sequence>MGGLGELFLHERPGPRRLWGLAAEAQSGFSAVAALSSLPRPQQGVYTSVCVCVFCLVAPSRPGRALRQPLRPGKAAARFCVGQEAAGGSLGAAGCGCTALSSQAVRWDPEKLSPVGAFEQKSEWEASSLSLRDFLSDDENEKRNVQSSDDSFEPYPEKKVSSKKSDSKEAKKAEEPKVRKKPGPKPGWKKKIKCEREELPTIYKCPYQGCTAVYRGADGMKKHIKEHHEEVRERPCPHPGCNKVFMIDRYLQRHVKLIHTEVRNYICDECGQTFKQRKHLSVHQMRHSGAKPLQCEICGFQCRQRASLKYHMTKHKAETELEFACDQCGKRFEKAHNLNVHMSMVHPLTQTQDKTKPLEPEPILLLNTSGTSESQAVKPEVTAQQEPT</sequence>
<dbReference type="GO" id="GO:0005634">
    <property type="term" value="C:nucleus"/>
    <property type="evidence" value="ECO:0007669"/>
    <property type="project" value="UniProtKB-SubCell"/>
</dbReference>
<feature type="domain" description="C2H2-type" evidence="18">
    <location>
        <begin position="265"/>
        <end position="292"/>
    </location>
</feature>
<dbReference type="FunFam" id="3.30.160.60:FF:000503">
    <property type="entry name" value="Zinc finger protein 276"/>
    <property type="match status" value="1"/>
</dbReference>
<evidence type="ECO:0000313" key="20">
    <source>
        <dbReference type="Proteomes" id="UP000694400"/>
    </source>
</evidence>
<evidence type="ECO:0000256" key="14">
    <source>
        <dbReference type="ARBA" id="ARBA00023328"/>
    </source>
</evidence>
<dbReference type="InterPro" id="IPR036236">
    <property type="entry name" value="Znf_C2H2_sf"/>
</dbReference>
<accession>A0A8B9SRI2</accession>
<dbReference type="Ensembl" id="ENSAPLT00020010988.1">
    <property type="protein sequence ID" value="ENSAPLP00020010208.1"/>
    <property type="gene ID" value="ENSAPLG00020007490.1"/>
</dbReference>
<protein>
    <recommendedName>
        <fullName evidence="15">Zinc finger protein 276</fullName>
    </recommendedName>
</protein>
<evidence type="ECO:0000256" key="4">
    <source>
        <dbReference type="ARBA" id="ARBA00022454"/>
    </source>
</evidence>
<dbReference type="PROSITE" id="PS50157">
    <property type="entry name" value="ZINC_FINGER_C2H2_2"/>
    <property type="match status" value="4"/>
</dbReference>
<dbReference type="InterPro" id="IPR013087">
    <property type="entry name" value="Znf_C2H2_type"/>
</dbReference>
<keyword evidence="7 16" id="KW-0863">Zinc-finger</keyword>
<keyword evidence="4" id="KW-0158">Chromosome</keyword>
<evidence type="ECO:0000256" key="2">
    <source>
        <dbReference type="ARBA" id="ARBA00004123"/>
    </source>
</evidence>
<evidence type="ECO:0000256" key="16">
    <source>
        <dbReference type="PROSITE-ProRule" id="PRU00042"/>
    </source>
</evidence>
<dbReference type="PROSITE" id="PS00028">
    <property type="entry name" value="ZINC_FINGER_C2H2_1"/>
    <property type="match status" value="3"/>
</dbReference>
<name>A0A8B9SRI2_ANAPL</name>
<evidence type="ECO:0000256" key="10">
    <source>
        <dbReference type="ARBA" id="ARBA00023015"/>
    </source>
</evidence>
<keyword evidence="5" id="KW-0479">Metal-binding</keyword>
<keyword evidence="12" id="KW-0804">Transcription</keyword>
<comment type="subcellular location">
    <subcellularLocation>
        <location evidence="3">Chromosome</location>
        <location evidence="3">Centromere</location>
        <location evidence="3">Kinetochore</location>
    </subcellularLocation>
    <subcellularLocation>
        <location evidence="2">Nucleus</location>
    </subcellularLocation>
</comment>
<organism evidence="19 20">
    <name type="scientific">Anas platyrhynchos</name>
    <name type="common">Mallard</name>
    <name type="synonym">Anas boschas</name>
    <dbReference type="NCBI Taxonomy" id="8839"/>
    <lineage>
        <taxon>Eukaryota</taxon>
        <taxon>Metazoa</taxon>
        <taxon>Chordata</taxon>
        <taxon>Craniata</taxon>
        <taxon>Vertebrata</taxon>
        <taxon>Euteleostomi</taxon>
        <taxon>Archelosauria</taxon>
        <taxon>Archosauria</taxon>
        <taxon>Dinosauria</taxon>
        <taxon>Saurischia</taxon>
        <taxon>Theropoda</taxon>
        <taxon>Coelurosauria</taxon>
        <taxon>Aves</taxon>
        <taxon>Neognathae</taxon>
        <taxon>Galloanserae</taxon>
        <taxon>Anseriformes</taxon>
        <taxon>Anatidae</taxon>
        <taxon>Anatinae</taxon>
        <taxon>Anas</taxon>
    </lineage>
</organism>
<evidence type="ECO:0000256" key="3">
    <source>
        <dbReference type="ARBA" id="ARBA00004629"/>
    </source>
</evidence>
<feature type="compositionally biased region" description="Basic and acidic residues" evidence="17">
    <location>
        <begin position="155"/>
        <end position="177"/>
    </location>
</feature>
<keyword evidence="13" id="KW-0539">Nucleus</keyword>
<dbReference type="Gene3D" id="3.30.160.60">
    <property type="entry name" value="Classic Zinc Finger"/>
    <property type="match status" value="4"/>
</dbReference>
<dbReference type="PANTHER" id="PTHR24406">
    <property type="entry name" value="TRANSCRIPTIONAL REPRESSOR CTCFL-RELATED"/>
    <property type="match status" value="1"/>
</dbReference>
<dbReference type="FunFam" id="3.30.160.60:FF:000400">
    <property type="entry name" value="Zinc finger protein 276"/>
    <property type="match status" value="1"/>
</dbReference>
<dbReference type="GO" id="GO:0000776">
    <property type="term" value="C:kinetochore"/>
    <property type="evidence" value="ECO:0007669"/>
    <property type="project" value="UniProtKB-KW"/>
</dbReference>
<dbReference type="SUPFAM" id="SSF57667">
    <property type="entry name" value="beta-beta-alpha zinc fingers"/>
    <property type="match status" value="2"/>
</dbReference>
<dbReference type="GO" id="GO:0008270">
    <property type="term" value="F:zinc ion binding"/>
    <property type="evidence" value="ECO:0007669"/>
    <property type="project" value="UniProtKB-KW"/>
</dbReference>
<evidence type="ECO:0000256" key="17">
    <source>
        <dbReference type="SAM" id="MobiDB-lite"/>
    </source>
</evidence>
<reference evidence="19" key="3">
    <citation type="submission" date="2025-09" db="UniProtKB">
        <authorList>
            <consortium name="Ensembl"/>
        </authorList>
    </citation>
    <scope>IDENTIFICATION</scope>
</reference>
<dbReference type="SMART" id="SM00355">
    <property type="entry name" value="ZnF_C2H2"/>
    <property type="match status" value="5"/>
</dbReference>
<reference evidence="19" key="2">
    <citation type="submission" date="2025-08" db="UniProtKB">
        <authorList>
            <consortium name="Ensembl"/>
        </authorList>
    </citation>
    <scope>IDENTIFICATION</scope>
</reference>
<dbReference type="AlphaFoldDB" id="A0A8B9SRI2"/>
<keyword evidence="11" id="KW-0238">DNA-binding</keyword>
<feature type="region of interest" description="Disordered" evidence="17">
    <location>
        <begin position="135"/>
        <end position="189"/>
    </location>
</feature>
<evidence type="ECO:0000256" key="9">
    <source>
        <dbReference type="ARBA" id="ARBA00022838"/>
    </source>
</evidence>
<feature type="domain" description="C2H2-type" evidence="18">
    <location>
        <begin position="293"/>
        <end position="320"/>
    </location>
</feature>